<accession>A0ABP8MDR9</accession>
<reference evidence="3" key="1">
    <citation type="journal article" date="2019" name="Int. J. Syst. Evol. Microbiol.">
        <title>The Global Catalogue of Microorganisms (GCM) 10K type strain sequencing project: providing services to taxonomists for standard genome sequencing and annotation.</title>
        <authorList>
            <consortium name="The Broad Institute Genomics Platform"/>
            <consortium name="The Broad Institute Genome Sequencing Center for Infectious Disease"/>
            <person name="Wu L."/>
            <person name="Ma J."/>
        </authorList>
    </citation>
    <scope>NUCLEOTIDE SEQUENCE [LARGE SCALE GENOMIC DNA]</scope>
    <source>
        <strain evidence="3">JCM 17927</strain>
    </source>
</reference>
<proteinExistence type="predicted"/>
<keyword evidence="3" id="KW-1185">Reference proteome</keyword>
<name>A0ABP8MDR9_9BACT</name>
<dbReference type="EMBL" id="BAABHD010000005">
    <property type="protein sequence ID" value="GAA4448673.1"/>
    <property type="molecule type" value="Genomic_DNA"/>
</dbReference>
<feature type="region of interest" description="Disordered" evidence="1">
    <location>
        <begin position="163"/>
        <end position="182"/>
    </location>
</feature>
<dbReference type="RefSeq" id="WP_345240562.1">
    <property type="nucleotide sequence ID" value="NZ_BAABHD010000005.1"/>
</dbReference>
<protein>
    <submittedName>
        <fullName evidence="2">Uncharacterized protein</fullName>
    </submittedName>
</protein>
<dbReference type="Proteomes" id="UP001501175">
    <property type="component" value="Unassembled WGS sequence"/>
</dbReference>
<evidence type="ECO:0000313" key="2">
    <source>
        <dbReference type="EMBL" id="GAA4448673.1"/>
    </source>
</evidence>
<evidence type="ECO:0000313" key="3">
    <source>
        <dbReference type="Proteomes" id="UP001501175"/>
    </source>
</evidence>
<comment type="caution">
    <text evidence="2">The sequence shown here is derived from an EMBL/GenBank/DDBJ whole genome shotgun (WGS) entry which is preliminary data.</text>
</comment>
<sequence>MWKVLDEGDPVTLIWIEDTGEHKELGLYDRDHAIRMIKRDSTKCYIKEDDSESQPTIDRESELINQILKDGQERWITPTRSTPKDYQQAIQKAKRYGLLKAVSKDSFEVTEEGQKAFDLGGFDRWKEIWDHSSQSRYDSIIIGGNVVIGNNNSDVTQGHNLSKSSPINTVTQQSQHSEKSIKKSEHSAWDKIKYISVIVGGLSALIVGLAKVFGWW</sequence>
<organism evidence="2 3">
    <name type="scientific">Nibrella saemangeumensis</name>
    <dbReference type="NCBI Taxonomy" id="1084526"/>
    <lineage>
        <taxon>Bacteria</taxon>
        <taxon>Pseudomonadati</taxon>
        <taxon>Bacteroidota</taxon>
        <taxon>Cytophagia</taxon>
        <taxon>Cytophagales</taxon>
        <taxon>Spirosomataceae</taxon>
        <taxon>Nibrella</taxon>
    </lineage>
</organism>
<gene>
    <name evidence="2" type="ORF">GCM10023189_06880</name>
</gene>
<evidence type="ECO:0000256" key="1">
    <source>
        <dbReference type="SAM" id="MobiDB-lite"/>
    </source>
</evidence>